<reference evidence="2" key="1">
    <citation type="submission" date="2019-10" db="EMBL/GenBank/DDBJ databases">
        <title>Conservation and host-specific expression of non-tandemly repeated heterogenous ribosome RNA gene in arbuscular mycorrhizal fungi.</title>
        <authorList>
            <person name="Maeda T."/>
            <person name="Kobayashi Y."/>
            <person name="Nakagawa T."/>
            <person name="Ezawa T."/>
            <person name="Yamaguchi K."/>
            <person name="Bino T."/>
            <person name="Nishimoto Y."/>
            <person name="Shigenobu S."/>
            <person name="Kawaguchi M."/>
        </authorList>
    </citation>
    <scope>NUCLEOTIDE SEQUENCE</scope>
    <source>
        <strain evidence="2">HR1</strain>
    </source>
</reference>
<feature type="transmembrane region" description="Helical" evidence="1">
    <location>
        <begin position="81"/>
        <end position="102"/>
    </location>
</feature>
<dbReference type="AlphaFoldDB" id="A0A8H3LBQ2"/>
<keyword evidence="1" id="KW-0472">Membrane</keyword>
<evidence type="ECO:0000313" key="2">
    <source>
        <dbReference type="EMBL" id="GES83801.1"/>
    </source>
</evidence>
<sequence length="104" mass="11979">MRHPIIIQPIIITNYSKKITVISLESRSIVSPIKFVIIKSVNIVISISKIPPPEFAMIKLSILHCKYEVLRHLRTGNDASLIFFPFLPVHYTFIQFSITFIVEI</sequence>
<keyword evidence="1" id="KW-0812">Transmembrane</keyword>
<evidence type="ECO:0000313" key="3">
    <source>
        <dbReference type="Proteomes" id="UP000615446"/>
    </source>
</evidence>
<accession>A0A8H3LBQ2</accession>
<evidence type="ECO:0000256" key="1">
    <source>
        <dbReference type="SAM" id="Phobius"/>
    </source>
</evidence>
<organism evidence="2 3">
    <name type="scientific">Rhizophagus clarus</name>
    <dbReference type="NCBI Taxonomy" id="94130"/>
    <lineage>
        <taxon>Eukaryota</taxon>
        <taxon>Fungi</taxon>
        <taxon>Fungi incertae sedis</taxon>
        <taxon>Mucoromycota</taxon>
        <taxon>Glomeromycotina</taxon>
        <taxon>Glomeromycetes</taxon>
        <taxon>Glomerales</taxon>
        <taxon>Glomeraceae</taxon>
        <taxon>Rhizophagus</taxon>
    </lineage>
</organism>
<keyword evidence="1" id="KW-1133">Transmembrane helix</keyword>
<dbReference type="EMBL" id="BLAL01000074">
    <property type="protein sequence ID" value="GES83801.1"/>
    <property type="molecule type" value="Genomic_DNA"/>
</dbReference>
<proteinExistence type="predicted"/>
<name>A0A8H3LBQ2_9GLOM</name>
<protein>
    <submittedName>
        <fullName evidence="2">Uncharacterized protein</fullName>
    </submittedName>
</protein>
<gene>
    <name evidence="2" type="ORF">RCL2_001095300</name>
</gene>
<comment type="caution">
    <text evidence="2">The sequence shown here is derived from an EMBL/GenBank/DDBJ whole genome shotgun (WGS) entry which is preliminary data.</text>
</comment>
<dbReference type="Proteomes" id="UP000615446">
    <property type="component" value="Unassembled WGS sequence"/>
</dbReference>